<keyword evidence="4" id="KW-1185">Reference proteome</keyword>
<dbReference type="PROSITE" id="PS51406">
    <property type="entry name" value="FIBRINOGEN_C_2"/>
    <property type="match status" value="1"/>
</dbReference>
<dbReference type="GO" id="GO:0005615">
    <property type="term" value="C:extracellular space"/>
    <property type="evidence" value="ECO:0007669"/>
    <property type="project" value="TreeGrafter"/>
</dbReference>
<organism evidence="3 4">
    <name type="scientific">Knipowitschia caucasica</name>
    <name type="common">Caucasian dwarf goby</name>
    <name type="synonym">Pomatoschistus caucasicus</name>
    <dbReference type="NCBI Taxonomy" id="637954"/>
    <lineage>
        <taxon>Eukaryota</taxon>
        <taxon>Metazoa</taxon>
        <taxon>Chordata</taxon>
        <taxon>Craniata</taxon>
        <taxon>Vertebrata</taxon>
        <taxon>Euteleostomi</taxon>
        <taxon>Actinopterygii</taxon>
        <taxon>Neopterygii</taxon>
        <taxon>Teleostei</taxon>
        <taxon>Neoteleostei</taxon>
        <taxon>Acanthomorphata</taxon>
        <taxon>Gobiaria</taxon>
        <taxon>Gobiiformes</taxon>
        <taxon>Gobioidei</taxon>
        <taxon>Gobiidae</taxon>
        <taxon>Gobiinae</taxon>
        <taxon>Knipowitschia</taxon>
    </lineage>
</organism>
<dbReference type="InterPro" id="IPR002181">
    <property type="entry name" value="Fibrinogen_a/b/g_C_dom"/>
</dbReference>
<evidence type="ECO:0000256" key="1">
    <source>
        <dbReference type="SAM" id="Coils"/>
    </source>
</evidence>
<dbReference type="GO" id="GO:0042632">
    <property type="term" value="P:cholesterol homeostasis"/>
    <property type="evidence" value="ECO:0007669"/>
    <property type="project" value="TreeGrafter"/>
</dbReference>
<gene>
    <name evidence="3" type="ORF">KC01_LOCUS10920</name>
</gene>
<dbReference type="GO" id="GO:0070328">
    <property type="term" value="P:triglyceride homeostasis"/>
    <property type="evidence" value="ECO:0007669"/>
    <property type="project" value="TreeGrafter"/>
</dbReference>
<dbReference type="InterPro" id="IPR036056">
    <property type="entry name" value="Fibrinogen-like_C"/>
</dbReference>
<name>A0AAV2JXF2_KNICA</name>
<dbReference type="PANTHER" id="PTHR19143:SF222">
    <property type="entry name" value="ANGIOPOIETIN-RELATED PROTEIN 3"/>
    <property type="match status" value="1"/>
</dbReference>
<protein>
    <recommendedName>
        <fullName evidence="2">Fibrinogen C-terminal domain-containing protein</fullName>
    </recommendedName>
</protein>
<accession>A0AAV2JXF2</accession>
<dbReference type="InterPro" id="IPR050373">
    <property type="entry name" value="Fibrinogen_C-term_domain"/>
</dbReference>
<dbReference type="CDD" id="cd00087">
    <property type="entry name" value="FReD"/>
    <property type="match status" value="1"/>
</dbReference>
<proteinExistence type="predicted"/>
<dbReference type="Pfam" id="PF00147">
    <property type="entry name" value="Fibrinogen_C"/>
    <property type="match status" value="1"/>
</dbReference>
<dbReference type="PANTHER" id="PTHR19143">
    <property type="entry name" value="FIBRINOGEN/TENASCIN/ANGIOPOEITIN"/>
    <property type="match status" value="1"/>
</dbReference>
<reference evidence="3 4" key="1">
    <citation type="submission" date="2024-04" db="EMBL/GenBank/DDBJ databases">
        <authorList>
            <person name="Waldvogel A.-M."/>
            <person name="Schoenle A."/>
        </authorList>
    </citation>
    <scope>NUCLEOTIDE SEQUENCE [LARGE SCALE GENOMIC DNA]</scope>
</reference>
<feature type="coiled-coil region" evidence="1">
    <location>
        <begin position="25"/>
        <end position="142"/>
    </location>
</feature>
<dbReference type="AlphaFoldDB" id="A0AAV2JXF2"/>
<dbReference type="EMBL" id="OZ035836">
    <property type="protein sequence ID" value="CAL1579984.1"/>
    <property type="molecule type" value="Genomic_DNA"/>
</dbReference>
<keyword evidence="1" id="KW-0175">Coiled coil</keyword>
<feature type="domain" description="Fibrinogen C-terminal" evidence="2">
    <location>
        <begin position="171"/>
        <end position="380"/>
    </location>
</feature>
<dbReference type="GO" id="GO:0055091">
    <property type="term" value="P:phospholipid homeostasis"/>
    <property type="evidence" value="ECO:0007669"/>
    <property type="project" value="TreeGrafter"/>
</dbReference>
<dbReference type="Proteomes" id="UP001497482">
    <property type="component" value="Chromosome 14"/>
</dbReference>
<sequence>MNDIVHKLNIVDHSFNRLTVLASEIKEEEEELKKTTVVLKASNEEMKDLSVRLYSKVDTILQEKSRLQNKVQGLEERLSSMSQGLVTREQVQELNALRNNIHSQEQSITELLKAMREQSTQLNQQRSKIKRLEDKLATSMQLQETEKTFNLSNDEAPPLPSYRFSENINGSEFINLPSDCNELFQQGERLSGVYAIKPDTSEPFMVFCDMTKGETVIQRRTDGSIDFDQNWEKYEHGFGDLHGEFWLGLKRIYSLSVKGNSVLHIQLEEWKQSRQLFEHRFNLDGPQSDYTIQVLQAEDFSDLLGNHTDTRFSTKDRDNDHQPHHNCAKDTGGGWWFHACGGTNLNGKYMKSRTRKKGIQWRAGKKSSLKFIQMSVRPPQLSFLITDAS</sequence>
<dbReference type="GO" id="GO:0009395">
    <property type="term" value="P:phospholipid catabolic process"/>
    <property type="evidence" value="ECO:0007669"/>
    <property type="project" value="TreeGrafter"/>
</dbReference>
<dbReference type="Gene3D" id="3.90.215.10">
    <property type="entry name" value="Gamma Fibrinogen, chain A, domain 1"/>
    <property type="match status" value="1"/>
</dbReference>
<evidence type="ECO:0000313" key="4">
    <source>
        <dbReference type="Proteomes" id="UP001497482"/>
    </source>
</evidence>
<evidence type="ECO:0000259" key="2">
    <source>
        <dbReference type="PROSITE" id="PS51406"/>
    </source>
</evidence>
<dbReference type="SMART" id="SM00186">
    <property type="entry name" value="FBG"/>
    <property type="match status" value="1"/>
</dbReference>
<dbReference type="NCBIfam" id="NF040941">
    <property type="entry name" value="GGGWT_bact"/>
    <property type="match status" value="1"/>
</dbReference>
<dbReference type="InterPro" id="IPR014716">
    <property type="entry name" value="Fibrinogen_a/b/g_C_1"/>
</dbReference>
<evidence type="ECO:0000313" key="3">
    <source>
        <dbReference type="EMBL" id="CAL1579984.1"/>
    </source>
</evidence>
<dbReference type="SUPFAM" id="SSF56496">
    <property type="entry name" value="Fibrinogen C-terminal domain-like"/>
    <property type="match status" value="1"/>
</dbReference>